<dbReference type="InterPro" id="IPR005502">
    <property type="entry name" value="Ribosyl_crysJ1"/>
</dbReference>
<keyword evidence="2" id="KW-1185">Reference proteome</keyword>
<dbReference type="InterPro" id="IPR050792">
    <property type="entry name" value="ADP-ribosylglycohydrolase"/>
</dbReference>
<comment type="caution">
    <text evidence="1">The sequence shown here is derived from an EMBL/GenBank/DDBJ whole genome shotgun (WGS) entry which is preliminary data.</text>
</comment>
<dbReference type="PANTHER" id="PTHR16222:SF12">
    <property type="entry name" value="ADP-RIBOSYLGLYCOHYDROLASE-RELATED"/>
    <property type="match status" value="1"/>
</dbReference>
<gene>
    <name evidence="1" type="ORF">I6E12_11850</name>
</gene>
<protein>
    <submittedName>
        <fullName evidence="1">ADP-ribosylglycohydrolase family protein</fullName>
    </submittedName>
</protein>
<dbReference type="Gene3D" id="1.10.4080.10">
    <property type="entry name" value="ADP-ribosylation/Crystallin J1"/>
    <property type="match status" value="1"/>
</dbReference>
<dbReference type="Pfam" id="PF03747">
    <property type="entry name" value="ADP_ribosyl_GH"/>
    <property type="match status" value="1"/>
</dbReference>
<sequence>MFTSDFGENYRHSNPNDPNNLGGFSKGAFRDFVTFQEDFSLYGPLSFSSAPVPYTDRLQLKAKNCAVDILGYQFFNIEVPYLLAAFDDSRDALKTQQTILNPEKGYLNNPQRIRRDFLEDRFHVKCRRVLEFEKSDCLWCAEWKKYLQGEPADIDILNGAYINWLGGNLLFARCTDGSINVTSIKPATPSQLPTQGLIGGIVGDILGSKYELEKDKQKVKSLAGKHHLKSSVAMTYTDDSVLSLAVAKWLADDPTHDKQTLIDLFKYFGRRYMPYSFEKDFRAWVRSDSREPYGANTNCSAMRVAPVAWYAQSLDECLALAKTTAEVTHNSDEGIRGAQAIAAAIFLNKTRHSKSDIKSYIEQTFGYDLSRTTDEIRPSYAFETACDKTVAESIICFLEAESFEDAVIGAISLGGDTDTMGCMAGNIAAASMDVPLELAIFAWERLPLELRAILEEFNW</sequence>
<accession>A0ABS9CI85</accession>
<proteinExistence type="predicted"/>
<name>A0ABS9CI85_9BACT</name>
<dbReference type="InterPro" id="IPR036705">
    <property type="entry name" value="Ribosyl_crysJ1_sf"/>
</dbReference>
<dbReference type="Proteomes" id="UP001200470">
    <property type="component" value="Unassembled WGS sequence"/>
</dbReference>
<dbReference type="SUPFAM" id="SSF101478">
    <property type="entry name" value="ADP-ribosylglycohydrolase"/>
    <property type="match status" value="1"/>
</dbReference>
<reference evidence="1 2" key="1">
    <citation type="submission" date="2020-12" db="EMBL/GenBank/DDBJ databases">
        <title>Whole genome sequences of gut porcine anaerobes.</title>
        <authorList>
            <person name="Kubasova T."/>
            <person name="Jahodarova E."/>
            <person name="Rychlik I."/>
        </authorList>
    </citation>
    <scope>NUCLEOTIDE SEQUENCE [LARGE SCALE GENOMIC DNA]</scope>
    <source>
        <strain evidence="1 2">An925</strain>
    </source>
</reference>
<dbReference type="EMBL" id="JADYTN010000039">
    <property type="protein sequence ID" value="MCF2564789.1"/>
    <property type="molecule type" value="Genomic_DNA"/>
</dbReference>
<organism evidence="1 2">
    <name type="scientific">Xylanibacter brevis</name>
    <dbReference type="NCBI Taxonomy" id="83231"/>
    <lineage>
        <taxon>Bacteria</taxon>
        <taxon>Pseudomonadati</taxon>
        <taxon>Bacteroidota</taxon>
        <taxon>Bacteroidia</taxon>
        <taxon>Bacteroidales</taxon>
        <taxon>Prevotellaceae</taxon>
        <taxon>Xylanibacter</taxon>
    </lineage>
</organism>
<dbReference type="PANTHER" id="PTHR16222">
    <property type="entry name" value="ADP-RIBOSYLGLYCOHYDROLASE"/>
    <property type="match status" value="1"/>
</dbReference>
<evidence type="ECO:0000313" key="1">
    <source>
        <dbReference type="EMBL" id="MCF2564789.1"/>
    </source>
</evidence>
<evidence type="ECO:0000313" key="2">
    <source>
        <dbReference type="Proteomes" id="UP001200470"/>
    </source>
</evidence>